<sequence length="262" mass="29417">MDNFPGPLKFNVSEGFDGSLPTLYLNPYSWTKTSSFIFIDWPAGIGFSYSNVSGSYLSSDTKSAKDNYAFLRKWLLKHPTFIKNRLYIAGDSYGGKMAVLVANEVLKGNEAGLWPQMLLQGLILGNPFATTLNSTYSDRIPYAHRVTLISDEYYEAAKSSCDGVYYNPDPNNLECVNVLQEIQKCVNDINPAHILAPKCSSDFAPKPDEFRRDRIIMENDALNHLYLPSQEENACLLQSNAPSYVWANNPSVQEALHVRKVH</sequence>
<dbReference type="InterPro" id="IPR029058">
    <property type="entry name" value="AB_hydrolase_fold"/>
</dbReference>
<proteinExistence type="inferred from homology"/>
<dbReference type="InterPro" id="IPR001563">
    <property type="entry name" value="Peptidase_S10"/>
</dbReference>
<dbReference type="AlphaFoldDB" id="A0AAD1Z9A6"/>
<dbReference type="PANTHER" id="PTHR11802:SF224">
    <property type="entry name" value="SERINE CARBOXYPEPTIDASE-LIKE 7 ISOFORM X1"/>
    <property type="match status" value="1"/>
</dbReference>
<keyword evidence="3" id="KW-1185">Reference proteome</keyword>
<dbReference type="Pfam" id="PF00450">
    <property type="entry name" value="Peptidase_S10"/>
    <property type="match status" value="1"/>
</dbReference>
<dbReference type="GO" id="GO:0016747">
    <property type="term" value="F:acyltransferase activity, transferring groups other than amino-acyl groups"/>
    <property type="evidence" value="ECO:0007669"/>
    <property type="project" value="TreeGrafter"/>
</dbReference>
<dbReference type="GO" id="GO:0006508">
    <property type="term" value="P:proteolysis"/>
    <property type="evidence" value="ECO:0007669"/>
    <property type="project" value="InterPro"/>
</dbReference>
<evidence type="ECO:0000313" key="3">
    <source>
        <dbReference type="Proteomes" id="UP000834106"/>
    </source>
</evidence>
<name>A0AAD1Z9A6_9LAMI</name>
<dbReference type="SUPFAM" id="SSF53474">
    <property type="entry name" value="alpha/beta-Hydrolases"/>
    <property type="match status" value="1"/>
</dbReference>
<dbReference type="Gene3D" id="3.40.50.1820">
    <property type="entry name" value="alpha/beta hydrolase"/>
    <property type="match status" value="1"/>
</dbReference>
<dbReference type="EMBL" id="OU503042">
    <property type="protein sequence ID" value="CAI9765616.1"/>
    <property type="molecule type" value="Genomic_DNA"/>
</dbReference>
<evidence type="ECO:0000313" key="2">
    <source>
        <dbReference type="EMBL" id="CAI9765616.1"/>
    </source>
</evidence>
<dbReference type="PRINTS" id="PR00724">
    <property type="entry name" value="CRBOXYPTASEC"/>
</dbReference>
<protein>
    <recommendedName>
        <fullName evidence="4">Carboxypeptidase</fullName>
    </recommendedName>
</protein>
<dbReference type="PANTHER" id="PTHR11802">
    <property type="entry name" value="SERINE PROTEASE FAMILY S10 SERINE CARBOXYPEPTIDASE"/>
    <property type="match status" value="1"/>
</dbReference>
<gene>
    <name evidence="2" type="ORF">FPE_LOCUS13046</name>
</gene>
<reference evidence="2" key="1">
    <citation type="submission" date="2023-05" db="EMBL/GenBank/DDBJ databases">
        <authorList>
            <person name="Huff M."/>
        </authorList>
    </citation>
    <scope>NUCLEOTIDE SEQUENCE</scope>
</reference>
<evidence type="ECO:0000256" key="1">
    <source>
        <dbReference type="ARBA" id="ARBA00009431"/>
    </source>
</evidence>
<comment type="similarity">
    <text evidence="1">Belongs to the peptidase S10 family.</text>
</comment>
<accession>A0AAD1Z9A6</accession>
<dbReference type="Proteomes" id="UP000834106">
    <property type="component" value="Chromosome 7"/>
</dbReference>
<dbReference type="GO" id="GO:0019748">
    <property type="term" value="P:secondary metabolic process"/>
    <property type="evidence" value="ECO:0007669"/>
    <property type="project" value="TreeGrafter"/>
</dbReference>
<dbReference type="GO" id="GO:0004185">
    <property type="term" value="F:serine-type carboxypeptidase activity"/>
    <property type="evidence" value="ECO:0007669"/>
    <property type="project" value="InterPro"/>
</dbReference>
<organism evidence="2 3">
    <name type="scientific">Fraxinus pennsylvanica</name>
    <dbReference type="NCBI Taxonomy" id="56036"/>
    <lineage>
        <taxon>Eukaryota</taxon>
        <taxon>Viridiplantae</taxon>
        <taxon>Streptophyta</taxon>
        <taxon>Embryophyta</taxon>
        <taxon>Tracheophyta</taxon>
        <taxon>Spermatophyta</taxon>
        <taxon>Magnoliopsida</taxon>
        <taxon>eudicotyledons</taxon>
        <taxon>Gunneridae</taxon>
        <taxon>Pentapetalae</taxon>
        <taxon>asterids</taxon>
        <taxon>lamiids</taxon>
        <taxon>Lamiales</taxon>
        <taxon>Oleaceae</taxon>
        <taxon>Oleeae</taxon>
        <taxon>Fraxinus</taxon>
    </lineage>
</organism>
<evidence type="ECO:0008006" key="4">
    <source>
        <dbReference type="Google" id="ProtNLM"/>
    </source>
</evidence>